<organism evidence="13 14">
    <name type="scientific">Chondrus crispus</name>
    <name type="common">Carrageen Irish moss</name>
    <name type="synonym">Polymorpha crispa</name>
    <dbReference type="NCBI Taxonomy" id="2769"/>
    <lineage>
        <taxon>Eukaryota</taxon>
        <taxon>Rhodophyta</taxon>
        <taxon>Florideophyceae</taxon>
        <taxon>Rhodymeniophycidae</taxon>
        <taxon>Gigartinales</taxon>
        <taxon>Gigartinaceae</taxon>
        <taxon>Chondrus</taxon>
    </lineage>
</organism>
<keyword evidence="6 11" id="KW-0436">Ligase</keyword>
<dbReference type="InterPro" id="IPR000011">
    <property type="entry name" value="UBQ/SUMO-activ_enz_E1-like"/>
</dbReference>
<gene>
    <name evidence="13" type="ORF">CHC_T00010007001</name>
</gene>
<dbReference type="Pfam" id="PF10585">
    <property type="entry name" value="UBA_E1_SCCH"/>
    <property type="match status" value="1"/>
</dbReference>
<accession>R7QQ62</accession>
<dbReference type="Pfam" id="PF09358">
    <property type="entry name" value="E1_UFD"/>
    <property type="match status" value="1"/>
</dbReference>
<dbReference type="InterPro" id="IPR042302">
    <property type="entry name" value="E1_FCCH_sf"/>
</dbReference>
<feature type="domain" description="Ubiquitin-activating enzyme E1 C-terminal" evidence="12">
    <location>
        <begin position="887"/>
        <end position="1015"/>
    </location>
</feature>
<dbReference type="Gene3D" id="3.10.290.60">
    <property type="entry name" value="Ubiquitin-activating enzyme E1, UFD domain"/>
    <property type="match status" value="1"/>
</dbReference>
<dbReference type="InterPro" id="IPR032420">
    <property type="entry name" value="E1_4HB"/>
</dbReference>
<keyword evidence="9 11" id="KW-0067">ATP-binding</keyword>
<evidence type="ECO:0000256" key="8">
    <source>
        <dbReference type="ARBA" id="ARBA00022786"/>
    </source>
</evidence>
<dbReference type="InterPro" id="IPR033127">
    <property type="entry name" value="UBQ-activ_enz_E1_Cys_AS"/>
</dbReference>
<dbReference type="Pfam" id="PF16190">
    <property type="entry name" value="E1_FCCH"/>
    <property type="match status" value="1"/>
</dbReference>
<dbReference type="GO" id="GO:0019948">
    <property type="term" value="F:SUMO activating enzyme activity"/>
    <property type="evidence" value="ECO:0007669"/>
    <property type="project" value="TreeGrafter"/>
</dbReference>
<protein>
    <recommendedName>
        <fullName evidence="5">E1 ubiquitin-activating enzyme</fullName>
        <ecNumber evidence="5">6.2.1.45</ecNumber>
    </recommendedName>
</protein>
<dbReference type="InterPro" id="IPR032418">
    <property type="entry name" value="E1_FCCH"/>
</dbReference>
<dbReference type="EMBL" id="HG002094">
    <property type="protein sequence ID" value="CDF39908.1"/>
    <property type="molecule type" value="Genomic_DNA"/>
</dbReference>
<dbReference type="InterPro" id="IPR035985">
    <property type="entry name" value="Ubiquitin-activating_enz"/>
</dbReference>
<dbReference type="EC" id="6.2.1.45" evidence="5"/>
<dbReference type="InterPro" id="IPR000594">
    <property type="entry name" value="ThiF_NAD_FAD-bd"/>
</dbReference>
<dbReference type="Gene3D" id="3.50.50.80">
    <property type="entry name" value="Ubiquitin-activating enzyme E1, inactive adenylation domain, subdomain 1"/>
    <property type="match status" value="1"/>
</dbReference>
<evidence type="ECO:0000256" key="6">
    <source>
        <dbReference type="ARBA" id="ARBA00022598"/>
    </source>
</evidence>
<dbReference type="Gramene" id="CDF39908">
    <property type="protein sequence ID" value="CDF39908"/>
    <property type="gene ID" value="CHC_T00010007001"/>
</dbReference>
<dbReference type="FunFam" id="2.40.30.180:FF:000001">
    <property type="entry name" value="ubiquitin-like modifier-activating enzyme 1"/>
    <property type="match status" value="1"/>
</dbReference>
<dbReference type="STRING" id="2769.R7QQ62"/>
<dbReference type="KEGG" id="ccp:CHC_T00010007001"/>
<comment type="catalytic activity">
    <reaction evidence="1">
        <text>ATP + ubiquitin + [E1 ubiquitin-activating enzyme]-L-cysteine = AMP + diphosphate + S-ubiquitinyl-[E1 ubiquitin-activating enzyme]-L-cysteine.</text>
        <dbReference type="EC" id="6.2.1.45"/>
    </reaction>
</comment>
<dbReference type="Gene3D" id="1.10.10.2660">
    <property type="entry name" value="Ubiquitin-activating enzyme E1, SCCH domain"/>
    <property type="match status" value="1"/>
</dbReference>
<evidence type="ECO:0000313" key="13">
    <source>
        <dbReference type="EMBL" id="CDF39908.1"/>
    </source>
</evidence>
<dbReference type="NCBIfam" id="TIGR01408">
    <property type="entry name" value="Ube1"/>
    <property type="match status" value="1"/>
</dbReference>
<dbReference type="GO" id="GO:0005737">
    <property type="term" value="C:cytoplasm"/>
    <property type="evidence" value="ECO:0007669"/>
    <property type="project" value="TreeGrafter"/>
</dbReference>
<dbReference type="InterPro" id="IPR045886">
    <property type="entry name" value="ThiF/MoeB/HesA"/>
</dbReference>
<dbReference type="Gene3D" id="3.40.50.12550">
    <property type="entry name" value="Ubiquitin-activating enzyme E1, inactive adenylation domain, subdomain 2"/>
    <property type="match status" value="1"/>
</dbReference>
<keyword evidence="14" id="KW-1185">Reference proteome</keyword>
<dbReference type="OMA" id="CIREKCN"/>
<dbReference type="InterPro" id="IPR042063">
    <property type="entry name" value="Ubi_acti_E1_SCCH"/>
</dbReference>
<dbReference type="FunFam" id="1.10.10.2660:FF:000001">
    <property type="entry name" value="Ubiquitin-activating enzyme E1 1"/>
    <property type="match status" value="1"/>
</dbReference>
<comment type="pathway">
    <text evidence="2">Protein modification; protein ubiquitination.</text>
</comment>
<dbReference type="Proteomes" id="UP000012073">
    <property type="component" value="Unassembled WGS sequence"/>
</dbReference>
<comment type="subunit">
    <text evidence="4">Monomer.</text>
</comment>
<dbReference type="InterPro" id="IPR042449">
    <property type="entry name" value="Ub-E1_IAD_1"/>
</dbReference>
<dbReference type="FunFam" id="3.10.290.60:FF:000001">
    <property type="entry name" value="Ubiquitin-activating enzyme E1 2"/>
    <property type="match status" value="1"/>
</dbReference>
<dbReference type="InterPro" id="IPR018247">
    <property type="entry name" value="EF_Hand_1_Ca_BS"/>
</dbReference>
<feature type="active site" description="Glycyl thioester intermediate" evidence="10">
    <location>
        <position position="562"/>
    </location>
</feature>
<evidence type="ECO:0000256" key="2">
    <source>
        <dbReference type="ARBA" id="ARBA00004906"/>
    </source>
</evidence>
<dbReference type="GeneID" id="17317920"/>
<evidence type="ECO:0000256" key="4">
    <source>
        <dbReference type="ARBA" id="ARBA00011245"/>
    </source>
</evidence>
<dbReference type="GO" id="GO:0031510">
    <property type="term" value="C:SUMO activating enzyme complex"/>
    <property type="evidence" value="ECO:0007669"/>
    <property type="project" value="TreeGrafter"/>
</dbReference>
<evidence type="ECO:0000256" key="11">
    <source>
        <dbReference type="RuleBase" id="RU000519"/>
    </source>
</evidence>
<proteinExistence type="inferred from homology"/>
<dbReference type="GO" id="GO:0004839">
    <property type="term" value="F:ubiquitin activating enzyme activity"/>
    <property type="evidence" value="ECO:0007669"/>
    <property type="project" value="UniProtKB-EC"/>
</dbReference>
<evidence type="ECO:0000256" key="9">
    <source>
        <dbReference type="ARBA" id="ARBA00022840"/>
    </source>
</evidence>
<evidence type="ECO:0000313" key="14">
    <source>
        <dbReference type="Proteomes" id="UP000012073"/>
    </source>
</evidence>
<dbReference type="RefSeq" id="XP_005710202.1">
    <property type="nucleotide sequence ID" value="XM_005710145.1"/>
</dbReference>
<comment type="similarity">
    <text evidence="3 11">Belongs to the ubiquitin-activating E1 family.</text>
</comment>
<dbReference type="SMART" id="SM00985">
    <property type="entry name" value="UBA_e1_C"/>
    <property type="match status" value="1"/>
</dbReference>
<evidence type="ECO:0000256" key="10">
    <source>
        <dbReference type="PROSITE-ProRule" id="PRU10132"/>
    </source>
</evidence>
<dbReference type="Pfam" id="PF00899">
    <property type="entry name" value="ThiF"/>
    <property type="match status" value="1"/>
</dbReference>
<dbReference type="SUPFAM" id="SSF69572">
    <property type="entry name" value="Activating enzymes of the ubiquitin-like proteins"/>
    <property type="match status" value="2"/>
</dbReference>
<dbReference type="PhylomeDB" id="R7QQ62"/>
<dbReference type="PANTHER" id="PTHR10953:SF4">
    <property type="entry name" value="UBIQUITIN-ACTIVATING ENZYME E1 C-TERMINAL DOMAIN-CONTAINING PROTEIN"/>
    <property type="match status" value="1"/>
</dbReference>
<dbReference type="GO" id="GO:0016925">
    <property type="term" value="P:protein sumoylation"/>
    <property type="evidence" value="ECO:0007669"/>
    <property type="project" value="TreeGrafter"/>
</dbReference>
<dbReference type="GO" id="GO:0005524">
    <property type="term" value="F:ATP binding"/>
    <property type="evidence" value="ECO:0007669"/>
    <property type="project" value="UniProtKB-KW"/>
</dbReference>
<dbReference type="Gene3D" id="2.40.30.180">
    <property type="entry name" value="Ubiquitin-activating enzyme E1, FCCH domain"/>
    <property type="match status" value="1"/>
</dbReference>
<dbReference type="InterPro" id="IPR018075">
    <property type="entry name" value="UBQ-activ_enz_E1"/>
</dbReference>
<dbReference type="AlphaFoldDB" id="R7QQ62"/>
<keyword evidence="8 11" id="KW-0833">Ubl conjugation pathway</keyword>
<dbReference type="InterPro" id="IPR019572">
    <property type="entry name" value="UBA_E1_SCCH"/>
</dbReference>
<keyword evidence="7 11" id="KW-0547">Nucleotide-binding</keyword>
<evidence type="ECO:0000256" key="1">
    <source>
        <dbReference type="ARBA" id="ARBA00000488"/>
    </source>
</evidence>
<name>R7QQ62_CHOCR</name>
<evidence type="ECO:0000256" key="5">
    <source>
        <dbReference type="ARBA" id="ARBA00012990"/>
    </source>
</evidence>
<dbReference type="PRINTS" id="PR01849">
    <property type="entry name" value="UBIQUITINACT"/>
</dbReference>
<dbReference type="OrthoDB" id="10252231at2759"/>
<reference evidence="14" key="1">
    <citation type="journal article" date="2013" name="Proc. Natl. Acad. Sci. U.S.A.">
        <title>Genome structure and metabolic features in the red seaweed Chondrus crispus shed light on evolution of the Archaeplastida.</title>
        <authorList>
            <person name="Collen J."/>
            <person name="Porcel B."/>
            <person name="Carre W."/>
            <person name="Ball S.G."/>
            <person name="Chaparro C."/>
            <person name="Tonon T."/>
            <person name="Barbeyron T."/>
            <person name="Michel G."/>
            <person name="Noel B."/>
            <person name="Valentin K."/>
            <person name="Elias M."/>
            <person name="Artiguenave F."/>
            <person name="Arun A."/>
            <person name="Aury J.M."/>
            <person name="Barbosa-Neto J.F."/>
            <person name="Bothwell J.H."/>
            <person name="Bouget F.Y."/>
            <person name="Brillet L."/>
            <person name="Cabello-Hurtado F."/>
            <person name="Capella-Gutierrez S."/>
            <person name="Charrier B."/>
            <person name="Cladiere L."/>
            <person name="Cock J.M."/>
            <person name="Coelho S.M."/>
            <person name="Colleoni C."/>
            <person name="Czjzek M."/>
            <person name="Da Silva C."/>
            <person name="Delage L."/>
            <person name="Denoeud F."/>
            <person name="Deschamps P."/>
            <person name="Dittami S.M."/>
            <person name="Gabaldon T."/>
            <person name="Gachon C.M."/>
            <person name="Groisillier A."/>
            <person name="Herve C."/>
            <person name="Jabbari K."/>
            <person name="Katinka M."/>
            <person name="Kloareg B."/>
            <person name="Kowalczyk N."/>
            <person name="Labadie K."/>
            <person name="Leblanc C."/>
            <person name="Lopez P.J."/>
            <person name="McLachlan D.H."/>
            <person name="Meslet-Cladiere L."/>
            <person name="Moustafa A."/>
            <person name="Nehr Z."/>
            <person name="Nyvall Collen P."/>
            <person name="Panaud O."/>
            <person name="Partensky F."/>
            <person name="Poulain J."/>
            <person name="Rensing S.A."/>
            <person name="Rousvoal S."/>
            <person name="Samson G."/>
            <person name="Symeonidi A."/>
            <person name="Weissenbach J."/>
            <person name="Zambounis A."/>
            <person name="Wincker P."/>
            <person name="Boyen C."/>
        </authorList>
    </citation>
    <scope>NUCLEOTIDE SEQUENCE [LARGE SCALE GENOMIC DNA]</scope>
    <source>
        <strain evidence="14">cv. Stackhouse</strain>
    </source>
</reference>
<dbReference type="Gene3D" id="3.40.50.720">
    <property type="entry name" value="NAD(P)-binding Rossmann-like Domain"/>
    <property type="match status" value="1"/>
</dbReference>
<dbReference type="CDD" id="cd01490">
    <property type="entry name" value="Ube1_repeat2"/>
    <property type="match status" value="1"/>
</dbReference>
<dbReference type="PANTHER" id="PTHR10953">
    <property type="entry name" value="UBIQUITIN-ACTIVATING ENZYME E1"/>
    <property type="match status" value="1"/>
</dbReference>
<dbReference type="PROSITE" id="PS00018">
    <property type="entry name" value="EF_HAND_1"/>
    <property type="match status" value="1"/>
</dbReference>
<dbReference type="UniPathway" id="UPA00143"/>
<dbReference type="FunFam" id="3.40.50.720:FF:000015">
    <property type="entry name" value="Ubiquitin-activating enzyme E1 1"/>
    <property type="match status" value="1"/>
</dbReference>
<evidence type="ECO:0000259" key="12">
    <source>
        <dbReference type="SMART" id="SM00985"/>
    </source>
</evidence>
<dbReference type="Pfam" id="PF16191">
    <property type="entry name" value="E1_4HB"/>
    <property type="match status" value="1"/>
</dbReference>
<sequence>MRAMQKSALLIVGCDGLGVEIAKNVILAGVKSVAVYDPHPAALPDLSSNFYLTEAHVSAKTSRAKACIKDLVSLNPYVNVSVYDGMLNLNEPDRNVFSSFAVVVMVNQSHAAQRAVDSVCHKAGVKFLSASSRGVFGSIFCDFGPSFIVTDPTGEPPRSVMISSITKENPPIVTCLDEQRHDLESGDYVSFTEVQGMVELNDGKPHKIKVLGPYTFALEETDISSFANYVRGGYATQVKMPVTVSFKPLGDAFASPEYVITDFAKMDHMDTVHACFAAVDELPGGSLPRPGSAEDAATFTKLLKLRDGEPIASVAEAFARTCAGNISPIAAGLGGVAAQEVLKAISGKFMPIRQFLYFDSMECLPNPLPSEADCAPKGSRYDGQIAVFGAKFQEKIENLKYFLVGAGAIGCEMLKNFAMMGVGVGQNGGVIVTDMDTIEKSNLSRQFLFRDTDIGKPKSIAAAGAILRMNPAMKVVAHEIRVGPETESTFNDDFWESLSGVCNALDNVQARLYVDQRCVYYMKSLLESGTLGTKGNTQVIVPHMTESYGSSRDPPEKSIPICTLKNFPYRIEHTLQWARDYFEGEFKTSAEESNSFLKRGQEYMDELRRQGPGTMLATLEMLNACLLEDRPNSVQDCVEWARRAFEKLFNGEIRQLLHTFPRDNVDKNGVPFWSGTKRAPNPVEFDVNNEMHSEFIIASACLRAENYGLRVSHADIAQMGKQASAVMIPEFVPKSGVKIATTDAEAKAQIDNPGDADDARIEELVTKLLHEKSLAGFQMTPLEFEKDDDSNHHIDFITACSNLRATNYSIETADRHQSKRIAGKIIPAIATTTAFVTGMVCVELYKLVQIGVTDIAQNKDDGAWARPNSDAYSAENEKATAKTLELFKNGFANLALPFFAFSEPMAAPKTEMGHGRKWTLWDRFDINEGRDISLEEFLKLFKDRFGLEISMISCGVSMLYSSFTSAAKLRERMPMPLSKAAETVGKMQFTESQKYLVLEVCCHDDDGEDVEVPYIRYCFKH</sequence>
<evidence type="ECO:0000256" key="3">
    <source>
        <dbReference type="ARBA" id="ARBA00005673"/>
    </source>
</evidence>
<dbReference type="InterPro" id="IPR038252">
    <property type="entry name" value="UBA_E1_C_sf"/>
</dbReference>
<evidence type="ECO:0000256" key="7">
    <source>
        <dbReference type="ARBA" id="ARBA00022741"/>
    </source>
</evidence>
<dbReference type="InterPro" id="IPR018965">
    <property type="entry name" value="Ub-activating_enz_E1_C"/>
</dbReference>
<dbReference type="PROSITE" id="PS00865">
    <property type="entry name" value="UBIQUITIN_ACTIVAT_2"/>
    <property type="match status" value="1"/>
</dbReference>